<feature type="chain" id="PRO_5034788809" evidence="2">
    <location>
        <begin position="27"/>
        <end position="435"/>
    </location>
</feature>
<evidence type="ECO:0000256" key="1">
    <source>
        <dbReference type="ARBA" id="ARBA00022801"/>
    </source>
</evidence>
<dbReference type="AlphaFoldDB" id="A0A8H5GLX7"/>
<dbReference type="InterPro" id="IPR012341">
    <property type="entry name" value="6hp_glycosidase-like_sf"/>
</dbReference>
<dbReference type="PANTHER" id="PTHR41814:SF1">
    <property type="entry name" value="CELLULASE"/>
    <property type="match status" value="1"/>
</dbReference>
<organism evidence="3 4">
    <name type="scientific">Tetrapyrgos nigripes</name>
    <dbReference type="NCBI Taxonomy" id="182062"/>
    <lineage>
        <taxon>Eukaryota</taxon>
        <taxon>Fungi</taxon>
        <taxon>Dikarya</taxon>
        <taxon>Basidiomycota</taxon>
        <taxon>Agaricomycotina</taxon>
        <taxon>Agaricomycetes</taxon>
        <taxon>Agaricomycetidae</taxon>
        <taxon>Agaricales</taxon>
        <taxon>Marasmiineae</taxon>
        <taxon>Marasmiaceae</taxon>
        <taxon>Tetrapyrgos</taxon>
    </lineage>
</organism>
<name>A0A8H5GLX7_9AGAR</name>
<dbReference type="GO" id="GO:0005975">
    <property type="term" value="P:carbohydrate metabolic process"/>
    <property type="evidence" value="ECO:0007669"/>
    <property type="project" value="InterPro"/>
</dbReference>
<dbReference type="GO" id="GO:0016787">
    <property type="term" value="F:hydrolase activity"/>
    <property type="evidence" value="ECO:0007669"/>
    <property type="project" value="UniProtKB-KW"/>
</dbReference>
<keyword evidence="4" id="KW-1185">Reference proteome</keyword>
<evidence type="ECO:0000256" key="2">
    <source>
        <dbReference type="SAM" id="SignalP"/>
    </source>
</evidence>
<evidence type="ECO:0000313" key="3">
    <source>
        <dbReference type="EMBL" id="KAF5367080.1"/>
    </source>
</evidence>
<dbReference type="InterPro" id="IPR010905">
    <property type="entry name" value="Glyco_hydro_88"/>
</dbReference>
<proteinExistence type="predicted"/>
<keyword evidence="1" id="KW-0378">Hydrolase</keyword>
<comment type="caution">
    <text evidence="3">The sequence shown here is derived from an EMBL/GenBank/DDBJ whole genome shotgun (WGS) entry which is preliminary data.</text>
</comment>
<dbReference type="Proteomes" id="UP000559256">
    <property type="component" value="Unassembled WGS sequence"/>
</dbReference>
<dbReference type="EMBL" id="JAACJM010000020">
    <property type="protein sequence ID" value="KAF5367080.1"/>
    <property type="molecule type" value="Genomic_DNA"/>
</dbReference>
<dbReference type="PANTHER" id="PTHR41814">
    <property type="entry name" value="EXPRESSED PROTEIN"/>
    <property type="match status" value="1"/>
</dbReference>
<feature type="signal peptide" evidence="2">
    <location>
        <begin position="1"/>
        <end position="26"/>
    </location>
</feature>
<dbReference type="InterPro" id="IPR008928">
    <property type="entry name" value="6-hairpin_glycosidase_sf"/>
</dbReference>
<keyword evidence="2" id="KW-0732">Signal</keyword>
<dbReference type="Gene3D" id="1.50.10.10">
    <property type="match status" value="1"/>
</dbReference>
<evidence type="ECO:0000313" key="4">
    <source>
        <dbReference type="Proteomes" id="UP000559256"/>
    </source>
</evidence>
<dbReference type="Pfam" id="PF07470">
    <property type="entry name" value="Glyco_hydro_88"/>
    <property type="match status" value="1"/>
</dbReference>
<dbReference type="OrthoDB" id="4138492at2759"/>
<dbReference type="SUPFAM" id="SSF48208">
    <property type="entry name" value="Six-hairpin glycosidases"/>
    <property type="match status" value="1"/>
</dbReference>
<gene>
    <name evidence="3" type="ORF">D9758_003919</name>
</gene>
<reference evidence="3 4" key="1">
    <citation type="journal article" date="2020" name="ISME J.">
        <title>Uncovering the hidden diversity of litter-decomposition mechanisms in mushroom-forming fungi.</title>
        <authorList>
            <person name="Floudas D."/>
            <person name="Bentzer J."/>
            <person name="Ahren D."/>
            <person name="Johansson T."/>
            <person name="Persson P."/>
            <person name="Tunlid A."/>
        </authorList>
    </citation>
    <scope>NUCLEOTIDE SEQUENCE [LARGE SCALE GENOMIC DNA]</scope>
    <source>
        <strain evidence="3 4">CBS 291.85</strain>
    </source>
</reference>
<accession>A0A8H5GLX7</accession>
<protein>
    <submittedName>
        <fullName evidence="3">Uncharacterized protein</fullName>
    </submittedName>
</protein>
<sequence>MSMSAPSTRLILSFIAILSVSYSVTGAPATKRGIQHDPFPFFPGFDIQAVADLSEQLPSHSWEYGFASEAILEIYNPELSVYGSNPFPPLVIDPSSVKALAYAQSKIQLNLSPNAGANVLIDGDGATGDPASLGLSATLLGLSNSTYTKAAELTMGYLVGSAPRWSNGAISHRADVAELWSDHIYMAPPFLAYYAAVTLNSTLLREAVHQCSLYRDVLVASASNPSVNANLTNAEKAELNGLWHHIIGPQSTDLGLWSTGNGWAAGGITRVLATVMKAPVVLTLGWKDEAVSTLKAILKEILDPLVSYQEITVDPFNGFLRNYLDDRNGTETGGHGFGEISGSSMLAAVVYRLAVLAPEIVTPSSPYLAFAESIRTTIGSGNHVSADGLVAPTADPLCWQCTVPFTSGSPEGQSFVVAMYAGWRDCVLAGICPNN</sequence>